<keyword evidence="2" id="KW-1185">Reference proteome</keyword>
<accession>A0A821UIW4</accession>
<evidence type="ECO:0000313" key="2">
    <source>
        <dbReference type="Proteomes" id="UP000663880"/>
    </source>
</evidence>
<dbReference type="OrthoDB" id="6753017at2759"/>
<dbReference type="Proteomes" id="UP000663880">
    <property type="component" value="Unassembled WGS sequence"/>
</dbReference>
<comment type="caution">
    <text evidence="1">The sequence shown here is derived from an EMBL/GenBank/DDBJ whole genome shotgun (WGS) entry which is preliminary data.</text>
</comment>
<organism evidence="1 2">
    <name type="scientific">Pieris macdunnoughi</name>
    <dbReference type="NCBI Taxonomy" id="345717"/>
    <lineage>
        <taxon>Eukaryota</taxon>
        <taxon>Metazoa</taxon>
        <taxon>Ecdysozoa</taxon>
        <taxon>Arthropoda</taxon>
        <taxon>Hexapoda</taxon>
        <taxon>Insecta</taxon>
        <taxon>Pterygota</taxon>
        <taxon>Neoptera</taxon>
        <taxon>Endopterygota</taxon>
        <taxon>Lepidoptera</taxon>
        <taxon>Glossata</taxon>
        <taxon>Ditrysia</taxon>
        <taxon>Papilionoidea</taxon>
        <taxon>Pieridae</taxon>
        <taxon>Pierinae</taxon>
        <taxon>Pieris</taxon>
    </lineage>
</organism>
<dbReference type="EMBL" id="CAJOBZ010000031">
    <property type="protein sequence ID" value="CAF4890677.1"/>
    <property type="molecule type" value="Genomic_DNA"/>
</dbReference>
<reference evidence="1" key="1">
    <citation type="submission" date="2021-02" db="EMBL/GenBank/DDBJ databases">
        <authorList>
            <person name="Steward A R."/>
        </authorList>
    </citation>
    <scope>NUCLEOTIDE SEQUENCE</scope>
</reference>
<proteinExistence type="predicted"/>
<sequence>MTSTIKVHEEKVPVDPVLLFQRMSITAAFQDEIENYFEYELSPYPLSLFDDIGIRKTQKSAIYDCFEKVDFDINNTNATNTSLTEDTYYIALYGIVKKHSTLY</sequence>
<gene>
    <name evidence="1" type="ORF">PMACD_LOCUS10425</name>
</gene>
<protein>
    <submittedName>
        <fullName evidence="1">Uncharacterized protein</fullName>
    </submittedName>
</protein>
<evidence type="ECO:0000313" key="1">
    <source>
        <dbReference type="EMBL" id="CAF4890677.1"/>
    </source>
</evidence>
<name>A0A821UIW4_9NEOP</name>
<dbReference type="AlphaFoldDB" id="A0A821UIW4"/>